<dbReference type="GeneID" id="63818987"/>
<dbReference type="AlphaFoldDB" id="A0A165D4T7"/>
<dbReference type="EMBL" id="KV427638">
    <property type="protein sequence ID" value="KZT04152.1"/>
    <property type="molecule type" value="Genomic_DNA"/>
</dbReference>
<dbReference type="InParanoid" id="A0A165D4T7"/>
<evidence type="ECO:0000256" key="1">
    <source>
        <dbReference type="SAM" id="MobiDB-lite"/>
    </source>
</evidence>
<evidence type="ECO:0000313" key="2">
    <source>
        <dbReference type="EMBL" id="KZT04152.1"/>
    </source>
</evidence>
<evidence type="ECO:0000313" key="3">
    <source>
        <dbReference type="Proteomes" id="UP000076871"/>
    </source>
</evidence>
<feature type="region of interest" description="Disordered" evidence="1">
    <location>
        <begin position="64"/>
        <end position="88"/>
    </location>
</feature>
<dbReference type="Proteomes" id="UP000076871">
    <property type="component" value="Unassembled WGS sequence"/>
</dbReference>
<accession>A0A165D4T7</accession>
<organism evidence="2 3">
    <name type="scientific">Laetiporus sulphureus 93-53</name>
    <dbReference type="NCBI Taxonomy" id="1314785"/>
    <lineage>
        <taxon>Eukaryota</taxon>
        <taxon>Fungi</taxon>
        <taxon>Dikarya</taxon>
        <taxon>Basidiomycota</taxon>
        <taxon>Agaricomycotina</taxon>
        <taxon>Agaricomycetes</taxon>
        <taxon>Polyporales</taxon>
        <taxon>Laetiporus</taxon>
    </lineage>
</organism>
<reference evidence="2 3" key="1">
    <citation type="journal article" date="2016" name="Mol. Biol. Evol.">
        <title>Comparative Genomics of Early-Diverging Mushroom-Forming Fungi Provides Insights into the Origins of Lignocellulose Decay Capabilities.</title>
        <authorList>
            <person name="Nagy L.G."/>
            <person name="Riley R."/>
            <person name="Tritt A."/>
            <person name="Adam C."/>
            <person name="Daum C."/>
            <person name="Floudas D."/>
            <person name="Sun H."/>
            <person name="Yadav J.S."/>
            <person name="Pangilinan J."/>
            <person name="Larsson K.H."/>
            <person name="Matsuura K."/>
            <person name="Barry K."/>
            <person name="Labutti K."/>
            <person name="Kuo R."/>
            <person name="Ohm R.A."/>
            <person name="Bhattacharya S.S."/>
            <person name="Shirouzu T."/>
            <person name="Yoshinaga Y."/>
            <person name="Martin F.M."/>
            <person name="Grigoriev I.V."/>
            <person name="Hibbett D.S."/>
        </authorList>
    </citation>
    <scope>NUCLEOTIDE SEQUENCE [LARGE SCALE GENOMIC DNA]</scope>
    <source>
        <strain evidence="2 3">93-53</strain>
    </source>
</reference>
<name>A0A165D4T7_9APHY</name>
<gene>
    <name evidence="2" type="ORF">LAESUDRAFT_311851</name>
</gene>
<dbReference type="RefSeq" id="XP_040761892.1">
    <property type="nucleotide sequence ID" value="XM_040901956.1"/>
</dbReference>
<keyword evidence="3" id="KW-1185">Reference proteome</keyword>
<proteinExistence type="predicted"/>
<protein>
    <submittedName>
        <fullName evidence="2">Uncharacterized protein</fullName>
    </submittedName>
</protein>
<sequence length="255" mass="28035">MCNAGHKSSAAKAAIEHVSGIVSDDSSPPVTPRSLLSGVPYTHERIDVKTGYADVTVAEQASLTSVDPRSFRSEIDPTDVDNAAETPSTDIERSAFSVITIRLHLGTPPLQQGGSEEKIEESRNIEAPREISPAGLQFYRELFAHWASPRRPTDQPIAKKPDTMNTLATMPKLPTVKKSAVARKPGMKLKRRPQWGAVDNIPIYVDKARAWREFIAAVWNELADEYDLRGAAVQPIQGEAMEDEVRARNHRGGDC</sequence>